<organism>
    <name type="scientific">Ixodes scapularis</name>
    <name type="common">Black-legged tick</name>
    <name type="synonym">Deer tick</name>
    <dbReference type="NCBI Taxonomy" id="6945"/>
    <lineage>
        <taxon>Eukaryota</taxon>
        <taxon>Metazoa</taxon>
        <taxon>Ecdysozoa</taxon>
        <taxon>Arthropoda</taxon>
        <taxon>Chelicerata</taxon>
        <taxon>Arachnida</taxon>
        <taxon>Acari</taxon>
        <taxon>Parasitiformes</taxon>
        <taxon>Ixodida</taxon>
        <taxon>Ixodoidea</taxon>
        <taxon>Ixodidae</taxon>
        <taxon>Ixodinae</taxon>
        <taxon>Ixodes</taxon>
    </lineage>
</organism>
<evidence type="ECO:0000256" key="1">
    <source>
        <dbReference type="SAM" id="Phobius"/>
    </source>
</evidence>
<dbReference type="HOGENOM" id="CLU_2852170_0_0_1"/>
<accession>B7PS53</accession>
<protein>
    <submittedName>
        <fullName evidence="2 3">Uncharacterized protein</fullName>
    </submittedName>
</protein>
<gene>
    <name evidence="2" type="ORF">IscW_ISCW007754</name>
</gene>
<dbReference type="VEuPathDB" id="VectorBase:ISCW007754"/>
<dbReference type="STRING" id="6945.B7PS53"/>
<reference evidence="3" key="2">
    <citation type="submission" date="2020-05" db="UniProtKB">
        <authorList>
            <consortium name="EnsemblMetazoa"/>
        </authorList>
    </citation>
    <scope>IDENTIFICATION</scope>
    <source>
        <strain evidence="3">wikel</strain>
    </source>
</reference>
<evidence type="ECO:0000313" key="3">
    <source>
        <dbReference type="EnsemblMetazoa" id="ISCW007754-PA"/>
    </source>
</evidence>
<proteinExistence type="predicted"/>
<name>B7PS53_IXOSC</name>
<dbReference type="EMBL" id="DS777065">
    <property type="protein sequence ID" value="EEC09425.1"/>
    <property type="molecule type" value="Genomic_DNA"/>
</dbReference>
<dbReference type="PaxDb" id="6945-B7PS53"/>
<dbReference type="Pfam" id="PF03311">
    <property type="entry name" value="Cornichon"/>
    <property type="match status" value="1"/>
</dbReference>
<dbReference type="EMBL" id="ABJB011012557">
    <property type="status" value="NOT_ANNOTATED_CDS"/>
    <property type="molecule type" value="Genomic_DNA"/>
</dbReference>
<evidence type="ECO:0000313" key="4">
    <source>
        <dbReference type="Proteomes" id="UP000001555"/>
    </source>
</evidence>
<evidence type="ECO:0000313" key="2">
    <source>
        <dbReference type="EMBL" id="EEC09425.1"/>
    </source>
</evidence>
<keyword evidence="1" id="KW-0472">Membrane</keyword>
<sequence>MLVLPEYLIHLLYNVLFLFSGEFFTLLINLPLIAYHINRCVEQIAVTGKPRGRRTRPEMRFYWKR</sequence>
<reference evidence="2 4" key="1">
    <citation type="submission" date="2008-03" db="EMBL/GenBank/DDBJ databases">
        <title>Annotation of Ixodes scapularis.</title>
        <authorList>
            <consortium name="Ixodes scapularis Genome Project Consortium"/>
            <person name="Caler E."/>
            <person name="Hannick L.I."/>
            <person name="Bidwell S."/>
            <person name="Joardar V."/>
            <person name="Thiagarajan M."/>
            <person name="Amedeo P."/>
            <person name="Galinsky K.J."/>
            <person name="Schobel S."/>
            <person name="Inman J."/>
            <person name="Hostetler J."/>
            <person name="Miller J."/>
            <person name="Hammond M."/>
            <person name="Megy K."/>
            <person name="Lawson D."/>
            <person name="Kodira C."/>
            <person name="Sutton G."/>
            <person name="Meyer J."/>
            <person name="Hill C.A."/>
            <person name="Birren B."/>
            <person name="Nene V."/>
            <person name="Collins F."/>
            <person name="Alarcon-Chaidez F."/>
            <person name="Wikel S."/>
            <person name="Strausberg R."/>
        </authorList>
    </citation>
    <scope>NUCLEOTIDE SEQUENCE [LARGE SCALE GENOMIC DNA]</scope>
    <source>
        <strain evidence="4">Wikel</strain>
        <strain evidence="2">Wikel colony</strain>
    </source>
</reference>
<dbReference type="InParanoid" id="B7PS53"/>
<feature type="transmembrane region" description="Helical" evidence="1">
    <location>
        <begin position="12"/>
        <end position="35"/>
    </location>
</feature>
<dbReference type="AlphaFoldDB" id="B7PS53"/>
<keyword evidence="4" id="KW-1185">Reference proteome</keyword>
<dbReference type="EnsemblMetazoa" id="ISCW007754-RA">
    <property type="protein sequence ID" value="ISCW007754-PA"/>
    <property type="gene ID" value="ISCW007754"/>
</dbReference>
<dbReference type="GO" id="GO:0016192">
    <property type="term" value="P:vesicle-mediated transport"/>
    <property type="evidence" value="ECO:0007669"/>
    <property type="project" value="InterPro"/>
</dbReference>
<keyword evidence="1" id="KW-0812">Transmembrane</keyword>
<dbReference type="Proteomes" id="UP000001555">
    <property type="component" value="Unassembled WGS sequence"/>
</dbReference>
<dbReference type="VEuPathDB" id="VectorBase:ISCI007754"/>
<keyword evidence="1" id="KW-1133">Transmembrane helix</keyword>
<dbReference type="InterPro" id="IPR003377">
    <property type="entry name" value="Cornichon"/>
</dbReference>